<evidence type="ECO:0000313" key="7">
    <source>
        <dbReference type="Proteomes" id="UP000000771"/>
    </source>
</evidence>
<protein>
    <recommendedName>
        <fullName evidence="4">Signal peptidase I</fullName>
        <ecNumber evidence="4">3.4.21.89</ecNumber>
    </recommendedName>
</protein>
<evidence type="ECO:0000256" key="4">
    <source>
        <dbReference type="RuleBase" id="RU362042"/>
    </source>
</evidence>
<sequence length="176" mass="18982">MARRRRAGWLALALLVVAAVLAVRAWVLTPFVVPTGSMRPTIRPGSWILVDRLAFDTHPIEVGDVVVLRRPADDPGEANSDYLVKRVIGLPGQTIASRGGHVVVDGRVLAEPYLPRGDRTEGIVPQTIPRGEYFVLGDDRGDSVDSRIFGPVPASSIVGEVVAVVWPPSQAHVVRS</sequence>
<comment type="similarity">
    <text evidence="2 4">Belongs to the peptidase S26 family.</text>
</comment>
<proteinExistence type="inferred from homology"/>
<dbReference type="HOGENOM" id="CLU_028723_5_1_11"/>
<dbReference type="eggNOG" id="COG0681">
    <property type="taxonomic scope" value="Bacteria"/>
</dbReference>
<organism evidence="6 7">
    <name type="scientific">Acidimicrobium ferrooxidans (strain DSM 10331 / JCM 15462 / NBRC 103882 / ICP)</name>
    <dbReference type="NCBI Taxonomy" id="525909"/>
    <lineage>
        <taxon>Bacteria</taxon>
        <taxon>Bacillati</taxon>
        <taxon>Actinomycetota</taxon>
        <taxon>Acidimicrobiia</taxon>
        <taxon>Acidimicrobiales</taxon>
        <taxon>Acidimicrobiaceae</taxon>
        <taxon>Acidimicrobium</taxon>
    </lineage>
</organism>
<dbReference type="GO" id="GO:0006465">
    <property type="term" value="P:signal peptide processing"/>
    <property type="evidence" value="ECO:0007669"/>
    <property type="project" value="InterPro"/>
</dbReference>
<dbReference type="GO" id="GO:0005886">
    <property type="term" value="C:plasma membrane"/>
    <property type="evidence" value="ECO:0007669"/>
    <property type="project" value="UniProtKB-SubCell"/>
</dbReference>
<dbReference type="Pfam" id="PF10502">
    <property type="entry name" value="Peptidase_S26"/>
    <property type="match status" value="1"/>
</dbReference>
<dbReference type="EMBL" id="CP001631">
    <property type="protein sequence ID" value="ACU53858.1"/>
    <property type="molecule type" value="Genomic_DNA"/>
</dbReference>
<keyword evidence="4" id="KW-0378">Hydrolase</keyword>
<reference evidence="6 7" key="1">
    <citation type="journal article" date="2009" name="Stand. Genomic Sci.">
        <title>Complete genome sequence of Acidimicrobium ferrooxidans type strain (ICP).</title>
        <authorList>
            <person name="Clum A."/>
            <person name="Nolan M."/>
            <person name="Lang E."/>
            <person name="Glavina Del Rio T."/>
            <person name="Tice H."/>
            <person name="Copeland A."/>
            <person name="Cheng J.F."/>
            <person name="Lucas S."/>
            <person name="Chen F."/>
            <person name="Bruce D."/>
            <person name="Goodwin L."/>
            <person name="Pitluck S."/>
            <person name="Ivanova N."/>
            <person name="Mavrommatis K."/>
            <person name="Mikhailova N."/>
            <person name="Pati A."/>
            <person name="Chen A."/>
            <person name="Palaniappan K."/>
            <person name="Goker M."/>
            <person name="Spring S."/>
            <person name="Land M."/>
            <person name="Hauser L."/>
            <person name="Chang Y.J."/>
            <person name="Jeffries C.C."/>
            <person name="Chain P."/>
            <person name="Bristow J."/>
            <person name="Eisen J.A."/>
            <person name="Markowitz V."/>
            <person name="Hugenholtz P."/>
            <person name="Kyrpides N.C."/>
            <person name="Klenk H.P."/>
            <person name="Lapidus A."/>
        </authorList>
    </citation>
    <scope>NUCLEOTIDE SEQUENCE [LARGE SCALE GENOMIC DNA]</scope>
    <source>
        <strain evidence="7">DSM 10331 / JCM 15462 / NBRC 103882 / ICP</strain>
    </source>
</reference>
<feature type="active site" evidence="3">
    <location>
        <position position="85"/>
    </location>
</feature>
<keyword evidence="7" id="KW-1185">Reference proteome</keyword>
<dbReference type="InterPro" id="IPR036286">
    <property type="entry name" value="LexA/Signal_pep-like_sf"/>
</dbReference>
<accession>C7LYQ0</accession>
<dbReference type="PANTHER" id="PTHR43390:SF1">
    <property type="entry name" value="CHLOROPLAST PROCESSING PEPTIDASE"/>
    <property type="match status" value="1"/>
</dbReference>
<evidence type="ECO:0000313" key="6">
    <source>
        <dbReference type="EMBL" id="ACU53858.1"/>
    </source>
</evidence>
<dbReference type="Gene3D" id="2.10.109.10">
    <property type="entry name" value="Umud Fragment, subunit A"/>
    <property type="match status" value="1"/>
</dbReference>
<feature type="domain" description="Peptidase S26" evidence="5">
    <location>
        <begin position="8"/>
        <end position="166"/>
    </location>
</feature>
<dbReference type="RefSeq" id="WP_015798347.1">
    <property type="nucleotide sequence ID" value="NC_013124.1"/>
</dbReference>
<evidence type="ECO:0000256" key="2">
    <source>
        <dbReference type="ARBA" id="ARBA00009370"/>
    </source>
</evidence>
<dbReference type="STRING" id="525909.Afer_0913"/>
<comment type="catalytic activity">
    <reaction evidence="4">
        <text>Cleavage of hydrophobic, N-terminal signal or leader sequences from secreted and periplasmic proteins.</text>
        <dbReference type="EC" id="3.4.21.89"/>
    </reaction>
</comment>
<evidence type="ECO:0000256" key="3">
    <source>
        <dbReference type="PIRSR" id="PIRSR600223-1"/>
    </source>
</evidence>
<dbReference type="InterPro" id="IPR000223">
    <property type="entry name" value="Pept_S26A_signal_pept_1"/>
</dbReference>
<gene>
    <name evidence="6" type="ordered locus">Afer_0913</name>
</gene>
<comment type="subcellular location">
    <subcellularLocation>
        <location evidence="1">Cell membrane</location>
        <topology evidence="1">Single-pass type II membrane protein</topology>
    </subcellularLocation>
    <subcellularLocation>
        <location evidence="4">Membrane</location>
        <topology evidence="4">Single-pass type II membrane protein</topology>
    </subcellularLocation>
</comment>
<keyword evidence="4" id="KW-0645">Protease</keyword>
<dbReference type="KEGG" id="afo:Afer_0913"/>
<dbReference type="EC" id="3.4.21.89" evidence="4"/>
<name>C7LYQ0_ACIFD</name>
<dbReference type="GO" id="GO:0009003">
    <property type="term" value="F:signal peptidase activity"/>
    <property type="evidence" value="ECO:0007669"/>
    <property type="project" value="UniProtKB-EC"/>
</dbReference>
<evidence type="ECO:0000259" key="5">
    <source>
        <dbReference type="Pfam" id="PF10502"/>
    </source>
</evidence>
<evidence type="ECO:0000256" key="1">
    <source>
        <dbReference type="ARBA" id="ARBA00004401"/>
    </source>
</evidence>
<dbReference type="AlphaFoldDB" id="C7LYQ0"/>
<dbReference type="Proteomes" id="UP000000771">
    <property type="component" value="Chromosome"/>
</dbReference>
<dbReference type="OrthoDB" id="9815782at2"/>
<dbReference type="GO" id="GO:0004252">
    <property type="term" value="F:serine-type endopeptidase activity"/>
    <property type="evidence" value="ECO:0007669"/>
    <property type="project" value="InterPro"/>
</dbReference>
<dbReference type="PRINTS" id="PR00727">
    <property type="entry name" value="LEADERPTASE"/>
</dbReference>
<dbReference type="SUPFAM" id="SSF51306">
    <property type="entry name" value="LexA/Signal peptidase"/>
    <property type="match status" value="1"/>
</dbReference>
<dbReference type="PANTHER" id="PTHR43390">
    <property type="entry name" value="SIGNAL PEPTIDASE I"/>
    <property type="match status" value="1"/>
</dbReference>
<dbReference type="InterPro" id="IPR019533">
    <property type="entry name" value="Peptidase_S26"/>
</dbReference>
<dbReference type="CDD" id="cd06530">
    <property type="entry name" value="S26_SPase_I"/>
    <property type="match status" value="1"/>
</dbReference>
<dbReference type="MEROPS" id="S26.026"/>
<feature type="active site" evidence="3">
    <location>
        <position position="37"/>
    </location>
</feature>
<dbReference type="NCBIfam" id="TIGR02227">
    <property type="entry name" value="sigpep_I_bact"/>
    <property type="match status" value="1"/>
</dbReference>